<keyword evidence="3" id="KW-1185">Reference proteome</keyword>
<comment type="caution">
    <text evidence="2">The sequence shown here is derived from an EMBL/GenBank/DDBJ whole genome shotgun (WGS) entry which is preliminary data.</text>
</comment>
<sequence>MDAVNFTAAARMRVLLVPVGPIKKATFERHVKMLRQHTSVKLEEVWMGPRTEN</sequence>
<dbReference type="InterPro" id="IPR058563">
    <property type="entry name" value="Trs120_TRAPPC9_N"/>
</dbReference>
<protein>
    <recommendedName>
        <fullName evidence="1">Trs120/TRAPPC9 N-terminal domain-containing protein</fullName>
    </recommendedName>
</protein>
<dbReference type="AlphaFoldDB" id="A0A9P6QSS8"/>
<proteinExistence type="predicted"/>
<dbReference type="Pfam" id="PF08626">
    <property type="entry name" value="TRAPPC9-Trs120"/>
    <property type="match status" value="1"/>
</dbReference>
<reference evidence="2" key="1">
    <citation type="journal article" date="2020" name="Fungal Divers.">
        <title>Resolving the Mortierellaceae phylogeny through synthesis of multi-gene phylogenetics and phylogenomics.</title>
        <authorList>
            <person name="Vandepol N."/>
            <person name="Liber J."/>
            <person name="Desiro A."/>
            <person name="Na H."/>
            <person name="Kennedy M."/>
            <person name="Barry K."/>
            <person name="Grigoriev I.V."/>
            <person name="Miller A.N."/>
            <person name="O'Donnell K."/>
            <person name="Stajich J.E."/>
            <person name="Bonito G."/>
        </authorList>
    </citation>
    <scope>NUCLEOTIDE SEQUENCE</scope>
    <source>
        <strain evidence="2">REB-010B</strain>
    </source>
</reference>
<dbReference type="Proteomes" id="UP000738325">
    <property type="component" value="Unassembled WGS sequence"/>
</dbReference>
<feature type="non-terminal residue" evidence="2">
    <location>
        <position position="53"/>
    </location>
</feature>
<gene>
    <name evidence="2" type="ORF">BGZ99_004123</name>
</gene>
<dbReference type="EMBL" id="JAAAIP010002561">
    <property type="protein sequence ID" value="KAG0299494.1"/>
    <property type="molecule type" value="Genomic_DNA"/>
</dbReference>
<dbReference type="OrthoDB" id="27962at2759"/>
<evidence type="ECO:0000313" key="3">
    <source>
        <dbReference type="Proteomes" id="UP000738325"/>
    </source>
</evidence>
<accession>A0A9P6QSS8</accession>
<name>A0A9P6QSS8_9FUNG</name>
<organism evidence="2 3">
    <name type="scientific">Dissophora globulifera</name>
    <dbReference type="NCBI Taxonomy" id="979702"/>
    <lineage>
        <taxon>Eukaryota</taxon>
        <taxon>Fungi</taxon>
        <taxon>Fungi incertae sedis</taxon>
        <taxon>Mucoromycota</taxon>
        <taxon>Mortierellomycotina</taxon>
        <taxon>Mortierellomycetes</taxon>
        <taxon>Mortierellales</taxon>
        <taxon>Mortierellaceae</taxon>
        <taxon>Dissophora</taxon>
    </lineage>
</organism>
<evidence type="ECO:0000259" key="1">
    <source>
        <dbReference type="Pfam" id="PF08626"/>
    </source>
</evidence>
<feature type="domain" description="Trs120/TRAPPC9 N-terminal" evidence="1">
    <location>
        <begin position="4"/>
        <end position="47"/>
    </location>
</feature>
<evidence type="ECO:0000313" key="2">
    <source>
        <dbReference type="EMBL" id="KAG0299494.1"/>
    </source>
</evidence>